<feature type="domain" description="Metallo-beta-lactamase" evidence="2">
    <location>
        <begin position="10"/>
        <end position="195"/>
    </location>
</feature>
<evidence type="ECO:0000313" key="4">
    <source>
        <dbReference type="Proteomes" id="UP000487350"/>
    </source>
</evidence>
<evidence type="ECO:0000313" key="3">
    <source>
        <dbReference type="EMBL" id="MRD49505.1"/>
    </source>
</evidence>
<evidence type="ECO:0000259" key="2">
    <source>
        <dbReference type="SMART" id="SM00849"/>
    </source>
</evidence>
<dbReference type="SMART" id="SM00849">
    <property type="entry name" value="Lactamase_B"/>
    <property type="match status" value="1"/>
</dbReference>
<proteinExistence type="inferred from homology"/>
<dbReference type="GO" id="GO:0016787">
    <property type="term" value="F:hydrolase activity"/>
    <property type="evidence" value="ECO:0007669"/>
    <property type="project" value="UniProtKB-KW"/>
</dbReference>
<reference evidence="3 4" key="1">
    <citation type="submission" date="2019-11" db="EMBL/GenBank/DDBJ databases">
        <title>Caenimonas koreensis gen. nov., sp. nov., isolated from activated sludge.</title>
        <authorList>
            <person name="Seung H.R."/>
        </authorList>
    </citation>
    <scope>NUCLEOTIDE SEQUENCE [LARGE SCALE GENOMIC DNA]</scope>
    <source>
        <strain evidence="3 4">EMB320</strain>
    </source>
</reference>
<dbReference type="InterPro" id="IPR036866">
    <property type="entry name" value="RibonucZ/Hydroxyglut_hydro"/>
</dbReference>
<dbReference type="InterPro" id="IPR050855">
    <property type="entry name" value="NDM-1-like"/>
</dbReference>
<protein>
    <submittedName>
        <fullName evidence="3">MBL fold metallo-hydrolase</fullName>
    </submittedName>
</protein>
<dbReference type="InterPro" id="IPR001279">
    <property type="entry name" value="Metallo-B-lactamas"/>
</dbReference>
<dbReference type="EMBL" id="WJBU01000026">
    <property type="protein sequence ID" value="MRD49505.1"/>
    <property type="molecule type" value="Genomic_DNA"/>
</dbReference>
<dbReference type="GO" id="GO:0017001">
    <property type="term" value="P:antibiotic catabolic process"/>
    <property type="evidence" value="ECO:0007669"/>
    <property type="project" value="UniProtKB-ARBA"/>
</dbReference>
<dbReference type="PANTHER" id="PTHR42951:SF4">
    <property type="entry name" value="ACYL-COENZYME A THIOESTERASE MBLAC2"/>
    <property type="match status" value="1"/>
</dbReference>
<dbReference type="SUPFAM" id="SSF56281">
    <property type="entry name" value="Metallo-hydrolase/oxidoreductase"/>
    <property type="match status" value="1"/>
</dbReference>
<dbReference type="CDD" id="cd06262">
    <property type="entry name" value="metallo-hydrolase-like_MBL-fold"/>
    <property type="match status" value="1"/>
</dbReference>
<keyword evidence="3" id="KW-0378">Hydrolase</keyword>
<evidence type="ECO:0000256" key="1">
    <source>
        <dbReference type="ARBA" id="ARBA00005250"/>
    </source>
</evidence>
<accession>A0A844AYR8</accession>
<dbReference type="Gene3D" id="3.60.15.10">
    <property type="entry name" value="Ribonuclease Z/Hydroxyacylglutathione hydrolase-like"/>
    <property type="match status" value="1"/>
</dbReference>
<dbReference type="PANTHER" id="PTHR42951">
    <property type="entry name" value="METALLO-BETA-LACTAMASE DOMAIN-CONTAINING"/>
    <property type="match status" value="1"/>
</dbReference>
<gene>
    <name evidence="3" type="ORF">GHT07_19705</name>
</gene>
<comment type="caution">
    <text evidence="3">The sequence shown here is derived from an EMBL/GenBank/DDBJ whole genome shotgun (WGS) entry which is preliminary data.</text>
</comment>
<organism evidence="3 4">
    <name type="scientific">Caenimonas koreensis DSM 17982</name>
    <dbReference type="NCBI Taxonomy" id="1121255"/>
    <lineage>
        <taxon>Bacteria</taxon>
        <taxon>Pseudomonadati</taxon>
        <taxon>Pseudomonadota</taxon>
        <taxon>Betaproteobacteria</taxon>
        <taxon>Burkholderiales</taxon>
        <taxon>Comamonadaceae</taxon>
        <taxon>Caenimonas</taxon>
    </lineage>
</organism>
<dbReference type="AlphaFoldDB" id="A0A844AYR8"/>
<comment type="similarity">
    <text evidence="1">Belongs to the metallo-beta-lactamase superfamily. Class-B beta-lactamase family.</text>
</comment>
<dbReference type="Pfam" id="PF00753">
    <property type="entry name" value="Lactamase_B"/>
    <property type="match status" value="1"/>
</dbReference>
<sequence length="271" mass="29517">MTVFERGWLSSNNILFVGPTRSALIDSGYWTHSQQTLRLVQAALGEQTLDLLINTHLHSDHCGGNEQLQVRYPALRTLIPPGQADAVRSWDTVALTYVPTGQGCPRFSIDDVLNPGTTLLLGDRQWQVHAAPGHDPHSVILYEPQSRVLVSADALWENGFGVVFPELEGDDGFDGVASTLDLIESLAPHTIVPGHGPVFHDLAAALNVARSRLAAFRASPRKHAGHAAKVLLKFKLLELQEMSFESLESWGEMTCPLPPCQSNFGSPGFQG</sequence>
<dbReference type="OrthoDB" id="2971563at2"/>
<dbReference type="Proteomes" id="UP000487350">
    <property type="component" value="Unassembled WGS sequence"/>
</dbReference>
<name>A0A844AYR8_9BURK</name>
<keyword evidence="4" id="KW-1185">Reference proteome</keyword>